<dbReference type="PIRSF" id="PIRSF026649">
    <property type="entry name" value="MsbB"/>
    <property type="match status" value="1"/>
</dbReference>
<evidence type="ECO:0000313" key="8">
    <source>
        <dbReference type="Proteomes" id="UP001297600"/>
    </source>
</evidence>
<dbReference type="PANTHER" id="PTHR30606">
    <property type="entry name" value="LIPID A BIOSYNTHESIS LAUROYL ACYLTRANSFERASE"/>
    <property type="match status" value="1"/>
</dbReference>
<keyword evidence="4" id="KW-0808">Transferase</keyword>
<evidence type="ECO:0000256" key="4">
    <source>
        <dbReference type="ARBA" id="ARBA00022679"/>
    </source>
</evidence>
<dbReference type="Pfam" id="PF03279">
    <property type="entry name" value="Lip_A_acyltrans"/>
    <property type="match status" value="1"/>
</dbReference>
<reference evidence="7 8" key="1">
    <citation type="submission" date="2022-02" db="EMBL/GenBank/DDBJ databases">
        <title>Mesosutterella porci, a novel member of the family Sutterellaceae from pig feces.</title>
        <authorList>
            <person name="Wylensek D."/>
            <person name="Clavel T."/>
        </authorList>
    </citation>
    <scope>NUCLEOTIDE SEQUENCE [LARGE SCALE GENOMIC DNA]</scope>
    <source>
        <strain evidence="8">oilRF-744-wt-GAM-9</strain>
    </source>
</reference>
<evidence type="ECO:0000256" key="1">
    <source>
        <dbReference type="ARBA" id="ARBA00004533"/>
    </source>
</evidence>
<keyword evidence="8" id="KW-1185">Reference proteome</keyword>
<gene>
    <name evidence="7" type="ORF">MAF45_01845</name>
</gene>
<evidence type="ECO:0000256" key="6">
    <source>
        <dbReference type="ARBA" id="ARBA00023315"/>
    </source>
</evidence>
<dbReference type="GO" id="GO:0016746">
    <property type="term" value="F:acyltransferase activity"/>
    <property type="evidence" value="ECO:0007669"/>
    <property type="project" value="UniProtKB-KW"/>
</dbReference>
<keyword evidence="3" id="KW-0997">Cell inner membrane</keyword>
<protein>
    <submittedName>
        <fullName evidence="7">Lysophospholipid acyltransferase family protein</fullName>
    </submittedName>
</protein>
<dbReference type="CDD" id="cd07984">
    <property type="entry name" value="LPLAT_LABLAT-like"/>
    <property type="match status" value="1"/>
</dbReference>
<comment type="caution">
    <text evidence="7">The sequence shown here is derived from an EMBL/GenBank/DDBJ whole genome shotgun (WGS) entry which is preliminary data.</text>
</comment>
<dbReference type="RefSeq" id="WP_237977855.1">
    <property type="nucleotide sequence ID" value="NZ_JAKNCT010000002.1"/>
</dbReference>
<dbReference type="EMBL" id="JAKNCT010000002">
    <property type="protein sequence ID" value="MCG5030199.1"/>
    <property type="molecule type" value="Genomic_DNA"/>
</dbReference>
<evidence type="ECO:0000256" key="5">
    <source>
        <dbReference type="ARBA" id="ARBA00023136"/>
    </source>
</evidence>
<keyword evidence="6 7" id="KW-0012">Acyltransferase</keyword>
<evidence type="ECO:0000256" key="2">
    <source>
        <dbReference type="ARBA" id="ARBA00022475"/>
    </source>
</evidence>
<accession>A0ABS9MPD7</accession>
<dbReference type="Proteomes" id="UP001297600">
    <property type="component" value="Unassembled WGS sequence"/>
</dbReference>
<name>A0ABS9MPD7_9BURK</name>
<comment type="subcellular location">
    <subcellularLocation>
        <location evidence="1">Cell inner membrane</location>
    </subcellularLocation>
</comment>
<keyword evidence="2" id="KW-1003">Cell membrane</keyword>
<proteinExistence type="predicted"/>
<organism evidence="7 8">
    <name type="scientific">Mesosutterella porci</name>
    <dbReference type="NCBI Taxonomy" id="2915351"/>
    <lineage>
        <taxon>Bacteria</taxon>
        <taxon>Pseudomonadati</taxon>
        <taxon>Pseudomonadota</taxon>
        <taxon>Betaproteobacteria</taxon>
        <taxon>Burkholderiales</taxon>
        <taxon>Sutterellaceae</taxon>
        <taxon>Mesosutterella</taxon>
    </lineage>
</organism>
<evidence type="ECO:0000256" key="3">
    <source>
        <dbReference type="ARBA" id="ARBA00022519"/>
    </source>
</evidence>
<dbReference type="PANTHER" id="PTHR30606:SF10">
    <property type="entry name" value="PHOSPHATIDYLINOSITOL MANNOSIDE ACYLTRANSFERASE"/>
    <property type="match status" value="1"/>
</dbReference>
<dbReference type="InterPro" id="IPR004960">
    <property type="entry name" value="LipA_acyltrans"/>
</dbReference>
<dbReference type="NCBIfam" id="NF006487">
    <property type="entry name" value="PRK08905.1"/>
    <property type="match status" value="1"/>
</dbReference>
<evidence type="ECO:0000313" key="7">
    <source>
        <dbReference type="EMBL" id="MCG5030199.1"/>
    </source>
</evidence>
<sequence length="294" mass="33573">MRFVLWLISVIPLCILHPIGGFLGEVVWRCAPRFHRRMSENLRQAGYRPEAMAREVSRQLGMQAIESGWIWKRPHRELMKYVKATEQADRLIADALASGRPVLFLTPHIGCFEITPVWLAQRHLQAEGRYMAILYRTPRKAILRPAVQKGRETPGIVPAPADLKGVRELVRAFRDGQIVGVLPDQVPSKGEGVWADFWGRKAYTMTLPLKLARQFNAIRIVAWGRRVPGKGWVIDARRWEGDLTGDLNKDAAAMNKALEGVIRRIPEQYLWSYNRYKCPSGVQRPPQESEARHG</sequence>
<keyword evidence="5" id="KW-0472">Membrane</keyword>